<keyword evidence="3" id="KW-1185">Reference proteome</keyword>
<name>A0AAV4XYN4_CAEEX</name>
<evidence type="ECO:0000256" key="1">
    <source>
        <dbReference type="SAM" id="MobiDB-lite"/>
    </source>
</evidence>
<proteinExistence type="predicted"/>
<dbReference type="AlphaFoldDB" id="A0AAV4XYN4"/>
<evidence type="ECO:0000313" key="2">
    <source>
        <dbReference type="EMBL" id="GIZ00298.1"/>
    </source>
</evidence>
<sequence>MSEACDTKGRSASPLATRPLTNMGDFTLGEELKKKRKKREKSGFVDLITLLPRPPDMMTSEEKGVKN</sequence>
<dbReference type="Proteomes" id="UP001054945">
    <property type="component" value="Unassembled WGS sequence"/>
</dbReference>
<comment type="caution">
    <text evidence="2">The sequence shown here is derived from an EMBL/GenBank/DDBJ whole genome shotgun (WGS) entry which is preliminary data.</text>
</comment>
<accession>A0AAV4XYN4</accession>
<feature type="region of interest" description="Disordered" evidence="1">
    <location>
        <begin position="1"/>
        <end position="23"/>
    </location>
</feature>
<protein>
    <submittedName>
        <fullName evidence="2">Uncharacterized protein</fullName>
    </submittedName>
</protein>
<evidence type="ECO:0000313" key="3">
    <source>
        <dbReference type="Proteomes" id="UP001054945"/>
    </source>
</evidence>
<organism evidence="2 3">
    <name type="scientific">Caerostris extrusa</name>
    <name type="common">Bark spider</name>
    <name type="synonym">Caerostris bankana</name>
    <dbReference type="NCBI Taxonomy" id="172846"/>
    <lineage>
        <taxon>Eukaryota</taxon>
        <taxon>Metazoa</taxon>
        <taxon>Ecdysozoa</taxon>
        <taxon>Arthropoda</taxon>
        <taxon>Chelicerata</taxon>
        <taxon>Arachnida</taxon>
        <taxon>Araneae</taxon>
        <taxon>Araneomorphae</taxon>
        <taxon>Entelegynae</taxon>
        <taxon>Araneoidea</taxon>
        <taxon>Araneidae</taxon>
        <taxon>Caerostris</taxon>
    </lineage>
</organism>
<dbReference type="EMBL" id="BPLR01001146">
    <property type="protein sequence ID" value="GIZ00298.1"/>
    <property type="molecule type" value="Genomic_DNA"/>
</dbReference>
<reference evidence="2 3" key="1">
    <citation type="submission" date="2021-06" db="EMBL/GenBank/DDBJ databases">
        <title>Caerostris extrusa draft genome.</title>
        <authorList>
            <person name="Kono N."/>
            <person name="Arakawa K."/>
        </authorList>
    </citation>
    <scope>NUCLEOTIDE SEQUENCE [LARGE SCALE GENOMIC DNA]</scope>
</reference>
<gene>
    <name evidence="2" type="ORF">CEXT_595441</name>
</gene>